<comment type="caution">
    <text evidence="2">The sequence shown here is derived from an EMBL/GenBank/DDBJ whole genome shotgun (WGS) entry which is preliminary data.</text>
</comment>
<feature type="compositionally biased region" description="Polar residues" evidence="1">
    <location>
        <begin position="17"/>
        <end position="28"/>
    </location>
</feature>
<keyword evidence="3" id="KW-1185">Reference proteome</keyword>
<evidence type="ECO:0000313" key="2">
    <source>
        <dbReference type="EMBL" id="KAG9327909.1"/>
    </source>
</evidence>
<reference evidence="2" key="1">
    <citation type="thesis" date="2021" institute="BYU ScholarsArchive" country="Provo, UT, USA">
        <title>Applications of and Algorithms for Genome Assembly and Genomic Analyses with an Emphasis on Marine Teleosts.</title>
        <authorList>
            <person name="Pickett B.D."/>
        </authorList>
    </citation>
    <scope>NUCLEOTIDE SEQUENCE</scope>
    <source>
        <strain evidence="2">HI-2016</strain>
    </source>
</reference>
<organism evidence="2 3">
    <name type="scientific">Albula glossodonta</name>
    <name type="common">roundjaw bonefish</name>
    <dbReference type="NCBI Taxonomy" id="121402"/>
    <lineage>
        <taxon>Eukaryota</taxon>
        <taxon>Metazoa</taxon>
        <taxon>Chordata</taxon>
        <taxon>Craniata</taxon>
        <taxon>Vertebrata</taxon>
        <taxon>Euteleostomi</taxon>
        <taxon>Actinopterygii</taxon>
        <taxon>Neopterygii</taxon>
        <taxon>Teleostei</taxon>
        <taxon>Albuliformes</taxon>
        <taxon>Albulidae</taxon>
        <taxon>Albula</taxon>
    </lineage>
</organism>
<feature type="compositionally biased region" description="Polar residues" evidence="1">
    <location>
        <begin position="40"/>
        <end position="59"/>
    </location>
</feature>
<feature type="non-terminal residue" evidence="2">
    <location>
        <position position="132"/>
    </location>
</feature>
<feature type="region of interest" description="Disordered" evidence="1">
    <location>
        <begin position="1"/>
        <end position="65"/>
    </location>
</feature>
<feature type="compositionally biased region" description="Polar residues" evidence="1">
    <location>
        <begin position="1"/>
        <end position="10"/>
    </location>
</feature>
<evidence type="ECO:0000256" key="1">
    <source>
        <dbReference type="SAM" id="MobiDB-lite"/>
    </source>
</evidence>
<name>A0A8T2MHS2_9TELE</name>
<feature type="non-terminal residue" evidence="2">
    <location>
        <position position="1"/>
    </location>
</feature>
<gene>
    <name evidence="2" type="ORF">JZ751_018377</name>
</gene>
<proteinExistence type="predicted"/>
<evidence type="ECO:0000313" key="3">
    <source>
        <dbReference type="Proteomes" id="UP000824540"/>
    </source>
</evidence>
<accession>A0A8T2MHS2</accession>
<sequence length="132" mass="14572">HLSSLKQAQQGPVDGDTYNSLQMSTVSPSDYEVIRRREGSSQAEDQGTDDLSTQTQVNPSEGGGDRRELCEFELLCCSPLSHTPPNSDMDPQADRASDLWLWELSRTAAEISCSCESRGNPSPSMEWRCLDC</sequence>
<dbReference type="Proteomes" id="UP000824540">
    <property type="component" value="Unassembled WGS sequence"/>
</dbReference>
<dbReference type="EMBL" id="JAFBMS010003004">
    <property type="protein sequence ID" value="KAG9327909.1"/>
    <property type="molecule type" value="Genomic_DNA"/>
</dbReference>
<dbReference type="OrthoDB" id="10496270at2759"/>
<protein>
    <submittedName>
        <fullName evidence="2">Uncharacterized protein</fullName>
    </submittedName>
</protein>
<dbReference type="AlphaFoldDB" id="A0A8T2MHS2"/>